<proteinExistence type="predicted"/>
<organism evidence="1 2">
    <name type="scientific">Cylicostephanus goldi</name>
    <name type="common">Nematode worm</name>
    <dbReference type="NCBI Taxonomy" id="71465"/>
    <lineage>
        <taxon>Eukaryota</taxon>
        <taxon>Metazoa</taxon>
        <taxon>Ecdysozoa</taxon>
        <taxon>Nematoda</taxon>
        <taxon>Chromadorea</taxon>
        <taxon>Rhabditida</taxon>
        <taxon>Rhabditina</taxon>
        <taxon>Rhabditomorpha</taxon>
        <taxon>Strongyloidea</taxon>
        <taxon>Strongylidae</taxon>
        <taxon>Cylicostephanus</taxon>
    </lineage>
</organism>
<evidence type="ECO:0000313" key="1">
    <source>
        <dbReference type="EMBL" id="VDN22727.1"/>
    </source>
</evidence>
<evidence type="ECO:0000313" key="2">
    <source>
        <dbReference type="Proteomes" id="UP000271889"/>
    </source>
</evidence>
<dbReference type="Proteomes" id="UP000271889">
    <property type="component" value="Unassembled WGS sequence"/>
</dbReference>
<keyword evidence="2" id="KW-1185">Reference proteome</keyword>
<sequence length="137" mass="15316">MQNFAARQHSQHPSPAYFRHQLESDRTALTLLGMISALQQQQRQSAANMGRYHADLDGQEGDSSELTQVQLQQLQQLNTAQLISLLGTNHGSLWTYTGGYSKALGLSEVKVNIGVLWTFISCGPYFVIDFLWSKNCL</sequence>
<accession>A0A3P7MH46</accession>
<dbReference type="EMBL" id="UYRV01106737">
    <property type="protein sequence ID" value="VDN22727.1"/>
    <property type="molecule type" value="Genomic_DNA"/>
</dbReference>
<gene>
    <name evidence="1" type="ORF">CGOC_LOCUS9383</name>
</gene>
<name>A0A3P7MH46_CYLGO</name>
<dbReference type="AlphaFoldDB" id="A0A3P7MH46"/>
<dbReference type="OrthoDB" id="5826239at2759"/>
<reference evidence="1 2" key="1">
    <citation type="submission" date="2018-11" db="EMBL/GenBank/DDBJ databases">
        <authorList>
            <consortium name="Pathogen Informatics"/>
        </authorList>
    </citation>
    <scope>NUCLEOTIDE SEQUENCE [LARGE SCALE GENOMIC DNA]</scope>
</reference>
<protein>
    <submittedName>
        <fullName evidence="1">Uncharacterized protein</fullName>
    </submittedName>
</protein>